<sequence>MSFGGMKISRYVILIQGLKVNGKIELEGFGYFDAIMENIEEYPGFWFCGTPSHLYSAFYTEKEEILSNGFLCRLMTAIRTYQEKDIRFDSVLVESKGVIGEPSYTPFHGLSYREDTALFGTEAPCLMKLNPEDSREFAQHVLSMIAGLSHMEICCEYYNYSKLSPKHLQVPTSFISVESIFPNSSNDKQNTLARLIVHLLDEDDDFGELVKNYYRLRNNIVHGNKSGERKILERIGRDHLNAPGLNEILRRLFVNLADKNWNPAKDTKTLNRKLARKNTTRTPTRVNNNR</sequence>
<feature type="region of interest" description="Disordered" evidence="1">
    <location>
        <begin position="267"/>
        <end position="290"/>
    </location>
</feature>
<feature type="compositionally biased region" description="Basic residues" evidence="1">
    <location>
        <begin position="270"/>
        <end position="279"/>
    </location>
</feature>
<evidence type="ECO:0000256" key="1">
    <source>
        <dbReference type="SAM" id="MobiDB-lite"/>
    </source>
</evidence>
<accession>A0A222FIF9</accession>
<organism evidence="2 3">
    <name type="scientific">Bacterioplanes sanyensis</name>
    <dbReference type="NCBI Taxonomy" id="1249553"/>
    <lineage>
        <taxon>Bacteria</taxon>
        <taxon>Pseudomonadati</taxon>
        <taxon>Pseudomonadota</taxon>
        <taxon>Gammaproteobacteria</taxon>
        <taxon>Oceanospirillales</taxon>
        <taxon>Oceanospirillaceae</taxon>
        <taxon>Bacterioplanes</taxon>
    </lineage>
</organism>
<dbReference type="Proteomes" id="UP000202440">
    <property type="component" value="Chromosome"/>
</dbReference>
<gene>
    <name evidence="2" type="ORF">CHH28_07560</name>
</gene>
<evidence type="ECO:0000313" key="2">
    <source>
        <dbReference type="EMBL" id="ASP38539.1"/>
    </source>
</evidence>
<dbReference type="AlphaFoldDB" id="A0A222FIF9"/>
<protein>
    <recommendedName>
        <fullName evidence="4">Apea-like HEPN domain-containing protein</fullName>
    </recommendedName>
</protein>
<evidence type="ECO:0000313" key="3">
    <source>
        <dbReference type="Proteomes" id="UP000202440"/>
    </source>
</evidence>
<feature type="compositionally biased region" description="Low complexity" evidence="1">
    <location>
        <begin position="280"/>
        <end position="290"/>
    </location>
</feature>
<evidence type="ECO:0008006" key="4">
    <source>
        <dbReference type="Google" id="ProtNLM"/>
    </source>
</evidence>
<keyword evidence="3" id="KW-1185">Reference proteome</keyword>
<reference evidence="2 3" key="1">
    <citation type="submission" date="2017-07" db="EMBL/GenBank/DDBJ databases">
        <title>Annotated genome sequence of Bacterioplanes sanyensis isolated from Red Sea.</title>
        <authorList>
            <person name="Rehman Z.U."/>
        </authorList>
    </citation>
    <scope>NUCLEOTIDE SEQUENCE [LARGE SCALE GENOMIC DNA]</scope>
    <source>
        <strain evidence="2 3">NV9</strain>
    </source>
</reference>
<dbReference type="EMBL" id="CP022530">
    <property type="protein sequence ID" value="ASP38539.1"/>
    <property type="molecule type" value="Genomic_DNA"/>
</dbReference>
<dbReference type="KEGG" id="bsan:CHH28_07560"/>
<name>A0A222FIF9_9GAMM</name>
<proteinExistence type="predicted"/>